<accession>A0ABT0H4J9</accession>
<reference evidence="2" key="1">
    <citation type="submission" date="2022-04" db="EMBL/GenBank/DDBJ databases">
        <authorList>
            <person name="Ren T."/>
        </authorList>
    </citation>
    <scope>NUCLEOTIDE SEQUENCE</scope>
    <source>
        <strain evidence="2">F63249</strain>
    </source>
</reference>
<name>A0ABT0H4J9_9FLAO</name>
<gene>
    <name evidence="2" type="ORF">MUY34_01680</name>
</gene>
<dbReference type="EMBL" id="JALPQF010000001">
    <property type="protein sequence ID" value="MCK8479308.1"/>
    <property type="molecule type" value="Genomic_DNA"/>
</dbReference>
<evidence type="ECO:0000313" key="3">
    <source>
        <dbReference type="Proteomes" id="UP001203687"/>
    </source>
</evidence>
<dbReference type="Proteomes" id="UP001203687">
    <property type="component" value="Unassembled WGS sequence"/>
</dbReference>
<proteinExistence type="predicted"/>
<keyword evidence="3" id="KW-1185">Reference proteome</keyword>
<keyword evidence="1" id="KW-0732">Signal</keyword>
<dbReference type="RefSeq" id="WP_204344149.1">
    <property type="nucleotide sequence ID" value="NZ_JACNMJ010000001.1"/>
</dbReference>
<feature type="chain" id="PRO_5045602816" evidence="1">
    <location>
        <begin position="25"/>
        <end position="58"/>
    </location>
</feature>
<organism evidence="2 3">
    <name type="scientific">Psychroserpens algicola</name>
    <dbReference type="NCBI Taxonomy" id="1719034"/>
    <lineage>
        <taxon>Bacteria</taxon>
        <taxon>Pseudomonadati</taxon>
        <taxon>Bacteroidota</taxon>
        <taxon>Flavobacteriia</taxon>
        <taxon>Flavobacteriales</taxon>
        <taxon>Flavobacteriaceae</taxon>
        <taxon>Psychroserpens</taxon>
    </lineage>
</organism>
<evidence type="ECO:0000256" key="1">
    <source>
        <dbReference type="SAM" id="SignalP"/>
    </source>
</evidence>
<comment type="caution">
    <text evidence="2">The sequence shown here is derived from an EMBL/GenBank/DDBJ whole genome shotgun (WGS) entry which is preliminary data.</text>
</comment>
<feature type="signal peptide" evidence="1">
    <location>
        <begin position="1"/>
        <end position="24"/>
    </location>
</feature>
<sequence length="58" mass="6259">MKALKITFLLLAVLLLTVSGQSSSEVIKEEVTTIKKNTSTYDLMAHAKKSKTLPPAGL</sequence>
<evidence type="ECO:0000313" key="2">
    <source>
        <dbReference type="EMBL" id="MCK8479308.1"/>
    </source>
</evidence>
<protein>
    <submittedName>
        <fullName evidence="2">Uncharacterized protein</fullName>
    </submittedName>
</protein>